<dbReference type="EMBL" id="AGCU01123432">
    <property type="status" value="NOT_ANNOTATED_CDS"/>
    <property type="molecule type" value="Genomic_DNA"/>
</dbReference>
<dbReference type="Gene3D" id="3.40.50.1820">
    <property type="entry name" value="alpha/beta hydrolase"/>
    <property type="match status" value="1"/>
</dbReference>
<dbReference type="SUPFAM" id="SSF53474">
    <property type="entry name" value="alpha/beta-Hydrolases"/>
    <property type="match status" value="1"/>
</dbReference>
<dbReference type="InterPro" id="IPR042490">
    <property type="entry name" value="Thio_Ohase/BAAT_N"/>
</dbReference>
<dbReference type="GeneTree" id="ENSGT01010000222336"/>
<dbReference type="GO" id="GO:0047617">
    <property type="term" value="F:fatty acyl-CoA hydrolase activity"/>
    <property type="evidence" value="ECO:0007669"/>
    <property type="project" value="TreeGrafter"/>
</dbReference>
<evidence type="ECO:0000259" key="3">
    <source>
        <dbReference type="Pfam" id="PF08840"/>
    </source>
</evidence>
<dbReference type="eggNOG" id="ENOG502QQ8Z">
    <property type="taxonomic scope" value="Eukaryota"/>
</dbReference>
<dbReference type="InterPro" id="IPR016662">
    <property type="entry name" value="Acyl-CoA_thioEstase_long-chain"/>
</dbReference>
<dbReference type="Pfam" id="PF08840">
    <property type="entry name" value="BAAT_C"/>
    <property type="match status" value="1"/>
</dbReference>
<dbReference type="InterPro" id="IPR006862">
    <property type="entry name" value="Thio_Ohase/aa_AcTrfase"/>
</dbReference>
<feature type="domain" description="BAAT/Acyl-CoA thioester hydrolase C-terminal" evidence="3">
    <location>
        <begin position="168"/>
        <end position="375"/>
    </location>
</feature>
<dbReference type="OMA" id="IEKPYQR"/>
<feature type="domain" description="Acyl-CoA thioester hydrolase/bile acid-CoA amino acid N-acetyltransferase" evidence="2">
    <location>
        <begin position="1"/>
        <end position="113"/>
    </location>
</feature>
<dbReference type="AlphaFoldDB" id="K7FTM0"/>
<dbReference type="Pfam" id="PF04775">
    <property type="entry name" value="Bile_Hydr_Trans"/>
    <property type="match status" value="1"/>
</dbReference>
<evidence type="ECO:0000313" key="5">
    <source>
        <dbReference type="Proteomes" id="UP000007267"/>
    </source>
</evidence>
<dbReference type="PIRSF" id="PIRSF016521">
    <property type="entry name" value="Acyl-CoA_hydro"/>
    <property type="match status" value="1"/>
</dbReference>
<evidence type="ECO:0000256" key="1">
    <source>
        <dbReference type="ARBA" id="ARBA00006538"/>
    </source>
</evidence>
<reference evidence="5" key="1">
    <citation type="submission" date="2011-10" db="EMBL/GenBank/DDBJ databases">
        <authorList>
            <consortium name="Soft-shell Turtle Genome Consortium"/>
        </authorList>
    </citation>
    <scope>NUCLEOTIDE SEQUENCE [LARGE SCALE GENOMIC DNA]</scope>
    <source>
        <strain evidence="5">Daiwa-1</strain>
    </source>
</reference>
<dbReference type="FunFam" id="3.40.50.1820:FF:000024">
    <property type="entry name" value="acyl-coenzyme A thioesterase 4"/>
    <property type="match status" value="1"/>
</dbReference>
<reference evidence="4" key="4">
    <citation type="submission" date="2025-09" db="UniProtKB">
        <authorList>
            <consortium name="Ensembl"/>
        </authorList>
    </citation>
    <scope>IDENTIFICATION</scope>
</reference>
<accession>K7FTM0</accession>
<evidence type="ECO:0000259" key="2">
    <source>
        <dbReference type="Pfam" id="PF04775"/>
    </source>
</evidence>
<keyword evidence="5" id="KW-1185">Reference proteome</keyword>
<evidence type="ECO:0000313" key="4">
    <source>
        <dbReference type="Ensembl" id="ENSPSIP00000011380.1"/>
    </source>
</evidence>
<sequence length="375" mass="40964">LAPGQRVTLRGLVVNEQGCLFDSCAHYQADSRGEVDLCRDTSQGGDYTGVEPMGLFWSLSPAGMERTKTPMKVAVSVHQGHSQPGAIPGQVLAKAHVERWFTAPGVRRIRLKEGSVRGSLFLPSGDGPFPGVIDMFGDDGGLIEFRSSLLALPYFNFEDLPKIMKDLHLEYFEEAARFLQRHPKVKGPGIGVIGTGKGAELAFSMITFLPQVVAAVCISGCSSNTITALHYGELTLPGLRFDMSKISISEAGVFDIFEALDDPMDPANSHCLIPIEEAEGHFLLVVGEDDRNWKSSFFAEMAIGRLRQHGKDNFKLLSYPGAGHRIDPPFLPLCSVALDRVLGLPILGGGERKAHAHAQEHSWKKIREFLHLHLG</sequence>
<reference evidence="4" key="3">
    <citation type="submission" date="2025-08" db="UniProtKB">
        <authorList>
            <consortium name="Ensembl"/>
        </authorList>
    </citation>
    <scope>IDENTIFICATION</scope>
</reference>
<dbReference type="Proteomes" id="UP000007267">
    <property type="component" value="Unassembled WGS sequence"/>
</dbReference>
<name>K7FTM0_PELSI</name>
<dbReference type="GO" id="GO:0006631">
    <property type="term" value="P:fatty acid metabolic process"/>
    <property type="evidence" value="ECO:0007669"/>
    <property type="project" value="TreeGrafter"/>
</dbReference>
<reference evidence="5" key="2">
    <citation type="journal article" date="2013" name="Nat. Genet.">
        <title>The draft genomes of soft-shell turtle and green sea turtle yield insights into the development and evolution of the turtle-specific body plan.</title>
        <authorList>
            <person name="Wang Z."/>
            <person name="Pascual-Anaya J."/>
            <person name="Zadissa A."/>
            <person name="Li W."/>
            <person name="Niimura Y."/>
            <person name="Huang Z."/>
            <person name="Li C."/>
            <person name="White S."/>
            <person name="Xiong Z."/>
            <person name="Fang D."/>
            <person name="Wang B."/>
            <person name="Ming Y."/>
            <person name="Chen Y."/>
            <person name="Zheng Y."/>
            <person name="Kuraku S."/>
            <person name="Pignatelli M."/>
            <person name="Herrero J."/>
            <person name="Beal K."/>
            <person name="Nozawa M."/>
            <person name="Li Q."/>
            <person name="Wang J."/>
            <person name="Zhang H."/>
            <person name="Yu L."/>
            <person name="Shigenobu S."/>
            <person name="Wang J."/>
            <person name="Liu J."/>
            <person name="Flicek P."/>
            <person name="Searle S."/>
            <person name="Wang J."/>
            <person name="Kuratani S."/>
            <person name="Yin Y."/>
            <person name="Aken B."/>
            <person name="Zhang G."/>
            <person name="Irie N."/>
        </authorList>
    </citation>
    <scope>NUCLEOTIDE SEQUENCE [LARGE SCALE GENOMIC DNA]</scope>
    <source>
        <strain evidence="5">Daiwa-1</strain>
    </source>
</reference>
<organism evidence="4 5">
    <name type="scientific">Pelodiscus sinensis</name>
    <name type="common">Chinese softshell turtle</name>
    <name type="synonym">Trionyx sinensis</name>
    <dbReference type="NCBI Taxonomy" id="13735"/>
    <lineage>
        <taxon>Eukaryota</taxon>
        <taxon>Metazoa</taxon>
        <taxon>Chordata</taxon>
        <taxon>Craniata</taxon>
        <taxon>Vertebrata</taxon>
        <taxon>Euteleostomi</taxon>
        <taxon>Archelosauria</taxon>
        <taxon>Testudinata</taxon>
        <taxon>Testudines</taxon>
        <taxon>Cryptodira</taxon>
        <taxon>Trionychia</taxon>
        <taxon>Trionychidae</taxon>
        <taxon>Pelodiscus</taxon>
    </lineage>
</organism>
<dbReference type="PANTHER" id="PTHR10824">
    <property type="entry name" value="ACYL-COENZYME A THIOESTERASE-RELATED"/>
    <property type="match status" value="1"/>
</dbReference>
<dbReference type="InterPro" id="IPR014940">
    <property type="entry name" value="BAAT_C"/>
</dbReference>
<dbReference type="InterPro" id="IPR029058">
    <property type="entry name" value="AB_hydrolase_fold"/>
</dbReference>
<comment type="similarity">
    <text evidence="1">Belongs to the C/M/P thioester hydrolase family.</text>
</comment>
<dbReference type="HOGENOM" id="CLU_029849_4_0_1"/>
<evidence type="ECO:0008006" key="6">
    <source>
        <dbReference type="Google" id="ProtNLM"/>
    </source>
</evidence>
<dbReference type="STRING" id="13735.ENSPSIP00000011380"/>
<dbReference type="GO" id="GO:0006637">
    <property type="term" value="P:acyl-CoA metabolic process"/>
    <property type="evidence" value="ECO:0007669"/>
    <property type="project" value="InterPro"/>
</dbReference>
<dbReference type="PANTHER" id="PTHR10824:SF39">
    <property type="entry name" value="DYNEIN AXONEMAL LIGHT CHAIN 1"/>
    <property type="match status" value="1"/>
</dbReference>
<dbReference type="Gene3D" id="2.60.40.2240">
    <property type="entry name" value="Acyl-CoA thioester hydrolase/BAAT N-terminal domain"/>
    <property type="match status" value="1"/>
</dbReference>
<protein>
    <recommendedName>
        <fullName evidence="6">ACOT5 thioesterase</fullName>
    </recommendedName>
</protein>
<proteinExistence type="inferred from homology"/>
<dbReference type="Ensembl" id="ENSPSIT00000011437.1">
    <property type="protein sequence ID" value="ENSPSIP00000011380.1"/>
    <property type="gene ID" value="ENSPSIG00000010193.1"/>
</dbReference>